<sequence length="63" mass="7140">MKIVTGPTLRAWFQTLMGPKREEIQSSMDAISKLARDSVAEGGSSHNNLEQLIEYIRNLQHQN</sequence>
<dbReference type="Gene3D" id="3.40.50.2000">
    <property type="entry name" value="Glycogen Phosphorylase B"/>
    <property type="match status" value="2"/>
</dbReference>
<reference evidence="1 2" key="1">
    <citation type="submission" date="2020-05" db="EMBL/GenBank/DDBJ databases">
        <authorList>
            <person name="Campoy J."/>
            <person name="Schneeberger K."/>
            <person name="Spophaly S."/>
        </authorList>
    </citation>
    <scope>NUCLEOTIDE SEQUENCE [LARGE SCALE GENOMIC DNA]</scope>
    <source>
        <strain evidence="1">PruArmRojPasFocal</strain>
    </source>
</reference>
<dbReference type="SUPFAM" id="SSF53756">
    <property type="entry name" value="UDP-Glycosyltransferase/glycogen phosphorylase"/>
    <property type="match status" value="1"/>
</dbReference>
<proteinExistence type="predicted"/>
<organism evidence="1 2">
    <name type="scientific">Prunus armeniaca</name>
    <name type="common">Apricot</name>
    <name type="synonym">Armeniaca vulgaris</name>
    <dbReference type="NCBI Taxonomy" id="36596"/>
    <lineage>
        <taxon>Eukaryota</taxon>
        <taxon>Viridiplantae</taxon>
        <taxon>Streptophyta</taxon>
        <taxon>Embryophyta</taxon>
        <taxon>Tracheophyta</taxon>
        <taxon>Spermatophyta</taxon>
        <taxon>Magnoliopsida</taxon>
        <taxon>eudicotyledons</taxon>
        <taxon>Gunneridae</taxon>
        <taxon>Pentapetalae</taxon>
        <taxon>rosids</taxon>
        <taxon>fabids</taxon>
        <taxon>Rosales</taxon>
        <taxon>Rosaceae</taxon>
        <taxon>Amygdaloideae</taxon>
        <taxon>Amygdaleae</taxon>
        <taxon>Prunus</taxon>
    </lineage>
</organism>
<protein>
    <submittedName>
        <fullName evidence="1">Uncharacterized protein</fullName>
    </submittedName>
</protein>
<evidence type="ECO:0000313" key="1">
    <source>
        <dbReference type="EMBL" id="CAB4274881.1"/>
    </source>
</evidence>
<name>A0A6J5UFG0_PRUAR</name>
<gene>
    <name evidence="1" type="ORF">CURHAP_LOCUS23535</name>
</gene>
<accession>A0A6J5UFG0</accession>
<dbReference type="Proteomes" id="UP000507222">
    <property type="component" value="Unassembled WGS sequence"/>
</dbReference>
<dbReference type="AlphaFoldDB" id="A0A6J5UFG0"/>
<dbReference type="EMBL" id="CAEKDK010000003">
    <property type="protein sequence ID" value="CAB4274881.1"/>
    <property type="molecule type" value="Genomic_DNA"/>
</dbReference>
<evidence type="ECO:0000313" key="2">
    <source>
        <dbReference type="Proteomes" id="UP000507222"/>
    </source>
</evidence>